<evidence type="ECO:0000313" key="1">
    <source>
        <dbReference type="EMBL" id="MDC0709897.1"/>
    </source>
</evidence>
<name>A0ABT5D8A8_9BACT</name>
<keyword evidence="2" id="KW-1185">Reference proteome</keyword>
<comment type="caution">
    <text evidence="1">The sequence shown here is derived from an EMBL/GenBank/DDBJ whole genome shotgun (WGS) entry which is preliminary data.</text>
</comment>
<dbReference type="EMBL" id="JAQNDM010000002">
    <property type="protein sequence ID" value="MDC0709897.1"/>
    <property type="molecule type" value="Genomic_DNA"/>
</dbReference>
<gene>
    <name evidence="1" type="ORF">POL68_15595</name>
</gene>
<protein>
    <submittedName>
        <fullName evidence="1">Uncharacterized protein</fullName>
    </submittedName>
</protein>
<dbReference type="RefSeq" id="WP_272138849.1">
    <property type="nucleotide sequence ID" value="NZ_JAQNDM010000002.1"/>
</dbReference>
<dbReference type="Proteomes" id="UP001221838">
    <property type="component" value="Unassembled WGS sequence"/>
</dbReference>
<reference evidence="1 2" key="1">
    <citation type="submission" date="2022-11" db="EMBL/GenBank/DDBJ databases">
        <title>Minimal conservation of predation-associated metabolite biosynthetic gene clusters underscores biosynthetic potential of Myxococcota including descriptions for ten novel species: Archangium lansinium sp. nov., Myxococcus landrumus sp. nov., Nannocystis bai.</title>
        <authorList>
            <person name="Ahearne A."/>
            <person name="Stevens C."/>
            <person name="Dowd S."/>
        </authorList>
    </citation>
    <scope>NUCLEOTIDE SEQUENCE [LARGE SCALE GENOMIC DNA]</scope>
    <source>
        <strain evidence="1 2">NCWAL01</strain>
    </source>
</reference>
<evidence type="ECO:0000313" key="2">
    <source>
        <dbReference type="Proteomes" id="UP001221838"/>
    </source>
</evidence>
<sequence length="66" mass="7099">MTGFQPRSEVSEYTIPEGCPGCGADLPVRVSEKGAMSVCTHCHWMGRPVLTVTHRGLSVEVKALQA</sequence>
<proteinExistence type="predicted"/>
<accession>A0ABT5D8A8</accession>
<organism evidence="1 2">
    <name type="scientific">Stigmatella ashevillensis</name>
    <dbReference type="NCBI Taxonomy" id="2995309"/>
    <lineage>
        <taxon>Bacteria</taxon>
        <taxon>Pseudomonadati</taxon>
        <taxon>Myxococcota</taxon>
        <taxon>Myxococcia</taxon>
        <taxon>Myxococcales</taxon>
        <taxon>Cystobacterineae</taxon>
        <taxon>Archangiaceae</taxon>
        <taxon>Stigmatella</taxon>
    </lineage>
</organism>